<keyword evidence="2" id="KW-0396">Initiation factor</keyword>
<dbReference type="InterPro" id="IPR003890">
    <property type="entry name" value="MIF4G-like_typ-3"/>
</dbReference>
<feature type="compositionally biased region" description="Polar residues" evidence="4">
    <location>
        <begin position="136"/>
        <end position="145"/>
    </location>
</feature>
<feature type="compositionally biased region" description="Low complexity" evidence="4">
    <location>
        <begin position="151"/>
        <end position="162"/>
    </location>
</feature>
<dbReference type="SMART" id="SM00543">
    <property type="entry name" value="MIF4G"/>
    <property type="match status" value="1"/>
</dbReference>
<feature type="region of interest" description="Disordered" evidence="4">
    <location>
        <begin position="211"/>
        <end position="244"/>
    </location>
</feature>
<dbReference type="Proteomes" id="UP001178507">
    <property type="component" value="Unassembled WGS sequence"/>
</dbReference>
<dbReference type="GO" id="GO:0003743">
    <property type="term" value="F:translation initiation factor activity"/>
    <property type="evidence" value="ECO:0007669"/>
    <property type="project" value="UniProtKB-KW"/>
</dbReference>
<sequence length="653" mass="71682">MFAKSSALSSSAPVFAPQASLESQEYQNTCYGYGEQFYQNNGYGNGEYYQVNCYGAQVQANMSPYYMIGGNGYTNTNSGSFTSTYCKESALNLDDFSDLSDSDSDDDAPKVSAKLIISEVTELPESVEPAEEPSPCATSGLTQSNFEDETVSVVSLSSASSEPEGEEVDTADKFSDEMDSDTVYDIRRLLTLREALQHQEPLKLYRTMAVKQEEPPSPQPQPKADAGSRGRTKSKLDVSENSWAAQRRRVKSEAIDATEQVARSIKSILNKLTLEKFASLAQQLLDCGICNSDHVEILIHEVFGKATSQHHFIDMYADLCVLLHEHFLTEPFEDCKEGSKKLTFKRLLLDECQSSFERLLSPPAGLDDLEPEARTIAEVRYKTHMLGNIKLVGGLLSRGMLASKVGIAILEELLSNPTAEALESAAALLTAMGPTADRPDWPQKVALNAIFERIALIVKMSKCQPRERCLLKDLLELRANAWVDKRPKKMERAMTLAQVAQSAAGKEVKPKAMRMVAPAFDQEKFRDAAQRALRELRLSKDDAEAARRIGAQGVPREAAKQAAELAEVLANVVQEGAAVRESGFKMLLAVAAGAGWQPQALDEAVQLFVSEMAPDLSCDVPNLEQILAKDFHALLRASRSSAPALRALKEFKA</sequence>
<evidence type="ECO:0000256" key="3">
    <source>
        <dbReference type="ARBA" id="ARBA00022917"/>
    </source>
</evidence>
<reference evidence="6" key="1">
    <citation type="submission" date="2023-08" db="EMBL/GenBank/DDBJ databases">
        <authorList>
            <person name="Chen Y."/>
            <person name="Shah S."/>
            <person name="Dougan E. K."/>
            <person name="Thang M."/>
            <person name="Chan C."/>
        </authorList>
    </citation>
    <scope>NUCLEOTIDE SEQUENCE</scope>
</reference>
<dbReference type="EMBL" id="CAUJNA010000587">
    <property type="protein sequence ID" value="CAJ1379006.1"/>
    <property type="molecule type" value="Genomic_DNA"/>
</dbReference>
<evidence type="ECO:0000256" key="2">
    <source>
        <dbReference type="ARBA" id="ARBA00022540"/>
    </source>
</evidence>
<evidence type="ECO:0000313" key="6">
    <source>
        <dbReference type="EMBL" id="CAJ1379006.1"/>
    </source>
</evidence>
<evidence type="ECO:0000259" key="5">
    <source>
        <dbReference type="SMART" id="SM00543"/>
    </source>
</evidence>
<dbReference type="GO" id="GO:0016281">
    <property type="term" value="C:eukaryotic translation initiation factor 4F complex"/>
    <property type="evidence" value="ECO:0007669"/>
    <property type="project" value="TreeGrafter"/>
</dbReference>
<dbReference type="PANTHER" id="PTHR23253">
    <property type="entry name" value="EUKARYOTIC TRANSLATION INITIATION FACTOR 4 GAMMA"/>
    <property type="match status" value="1"/>
</dbReference>
<protein>
    <recommendedName>
        <fullName evidence="5">MIF4G domain-containing protein</fullName>
    </recommendedName>
</protein>
<organism evidence="6 7">
    <name type="scientific">Effrenium voratum</name>
    <dbReference type="NCBI Taxonomy" id="2562239"/>
    <lineage>
        <taxon>Eukaryota</taxon>
        <taxon>Sar</taxon>
        <taxon>Alveolata</taxon>
        <taxon>Dinophyceae</taxon>
        <taxon>Suessiales</taxon>
        <taxon>Symbiodiniaceae</taxon>
        <taxon>Effrenium</taxon>
    </lineage>
</organism>
<keyword evidence="7" id="KW-1185">Reference proteome</keyword>
<dbReference type="GO" id="GO:0003729">
    <property type="term" value="F:mRNA binding"/>
    <property type="evidence" value="ECO:0007669"/>
    <property type="project" value="TreeGrafter"/>
</dbReference>
<comment type="caution">
    <text evidence="6">The sequence shown here is derived from an EMBL/GenBank/DDBJ whole genome shotgun (WGS) entry which is preliminary data.</text>
</comment>
<dbReference type="PANTHER" id="PTHR23253:SF9">
    <property type="entry name" value="EUKARYOTIC TRANSLATION INITIATION FACTOR 4 GAMMA 2"/>
    <property type="match status" value="1"/>
</dbReference>
<comment type="similarity">
    <text evidence="1">Belongs to the eukaryotic initiation factor 4G family.</text>
</comment>
<dbReference type="Gene3D" id="1.25.40.180">
    <property type="match status" value="2"/>
</dbReference>
<accession>A0AA36MP39</accession>
<dbReference type="InterPro" id="IPR016024">
    <property type="entry name" value="ARM-type_fold"/>
</dbReference>
<name>A0AA36MP39_9DINO</name>
<gene>
    <name evidence="6" type="ORF">EVOR1521_LOCUS7375</name>
</gene>
<evidence type="ECO:0000256" key="1">
    <source>
        <dbReference type="ARBA" id="ARBA00005775"/>
    </source>
</evidence>
<dbReference type="AlphaFoldDB" id="A0AA36MP39"/>
<dbReference type="Pfam" id="PF02854">
    <property type="entry name" value="MIF4G"/>
    <property type="match status" value="1"/>
</dbReference>
<feature type="region of interest" description="Disordered" evidence="4">
    <location>
        <begin position="122"/>
        <end position="176"/>
    </location>
</feature>
<feature type="domain" description="MIF4G" evidence="5">
    <location>
        <begin position="262"/>
        <end position="481"/>
    </location>
</feature>
<evidence type="ECO:0000313" key="7">
    <source>
        <dbReference type="Proteomes" id="UP001178507"/>
    </source>
</evidence>
<dbReference type="SUPFAM" id="SSF48371">
    <property type="entry name" value="ARM repeat"/>
    <property type="match status" value="1"/>
</dbReference>
<evidence type="ECO:0000256" key="4">
    <source>
        <dbReference type="SAM" id="MobiDB-lite"/>
    </source>
</evidence>
<proteinExistence type="inferred from homology"/>
<keyword evidence="3" id="KW-0648">Protein biosynthesis</keyword>